<evidence type="ECO:0008006" key="2">
    <source>
        <dbReference type="Google" id="ProtNLM"/>
    </source>
</evidence>
<dbReference type="Pfam" id="PF06107">
    <property type="entry name" value="DUF951"/>
    <property type="match status" value="1"/>
</dbReference>
<dbReference type="Proteomes" id="UP000485569">
    <property type="component" value="Unassembled WGS sequence"/>
</dbReference>
<dbReference type="InterPro" id="IPR009296">
    <property type="entry name" value="DUF951"/>
</dbReference>
<dbReference type="EMBL" id="MWBQ01000218">
    <property type="protein sequence ID" value="OQA54299.1"/>
    <property type="molecule type" value="Genomic_DNA"/>
</dbReference>
<gene>
    <name evidence="1" type="ORF">BWY41_02127</name>
</gene>
<dbReference type="PANTHER" id="PTHR38455">
    <property type="entry name" value="HYPOTHETICAL CYTOSOLIC PROTEIN"/>
    <property type="match status" value="1"/>
</dbReference>
<comment type="caution">
    <text evidence="1">The sequence shown here is derived from an EMBL/GenBank/DDBJ whole genome shotgun (WGS) entry which is preliminary data.</text>
</comment>
<organism evidence="1">
    <name type="scientific">Candidatus Atribacter allofermentans</name>
    <dbReference type="NCBI Taxonomy" id="1852833"/>
    <lineage>
        <taxon>Bacteria</taxon>
        <taxon>Pseudomonadati</taxon>
        <taxon>Atribacterota</taxon>
        <taxon>Atribacteria</taxon>
        <taxon>Atribacterales</taxon>
        <taxon>Atribacteraceae</taxon>
        <taxon>Atribacter</taxon>
    </lineage>
</organism>
<dbReference type="PANTHER" id="PTHR38455:SF1">
    <property type="entry name" value="DUF951 DOMAIN-CONTAINING PROTEIN"/>
    <property type="match status" value="1"/>
</dbReference>
<protein>
    <recommendedName>
        <fullName evidence="2">DUF951 domain-containing protein</fullName>
    </recommendedName>
</protein>
<accession>A0A1V5SIC5</accession>
<dbReference type="AlphaFoldDB" id="A0A1V5SIC5"/>
<evidence type="ECO:0000313" key="1">
    <source>
        <dbReference type="EMBL" id="OQA54299.1"/>
    </source>
</evidence>
<proteinExistence type="predicted"/>
<name>A0A1V5SIC5_9BACT</name>
<reference evidence="1" key="1">
    <citation type="submission" date="2017-02" db="EMBL/GenBank/DDBJ databases">
        <title>Delving into the versatile metabolic prowess of the omnipresent phylum Bacteroidetes.</title>
        <authorList>
            <person name="Nobu M.K."/>
            <person name="Mei R."/>
            <person name="Narihiro T."/>
            <person name="Kuroda K."/>
            <person name="Liu W.-T."/>
        </authorList>
    </citation>
    <scope>NUCLEOTIDE SEQUENCE</scope>
    <source>
        <strain evidence="1">ADurb.Bin276</strain>
    </source>
</reference>
<sequence>MGIIKIEVEDILTLKKSHPCGCRQWKVIRIGTDIGMKCIKCGHFVMIPRQKLEKTIREINREGHTLKPIDAVIEVE</sequence>